<reference evidence="1" key="1">
    <citation type="journal article" date="2007" name="Science">
        <title>Draft genome of the filarial nematode parasite Brugia malayi.</title>
        <authorList>
            <person name="Ghedin E."/>
            <person name="Wang S."/>
            <person name="Spiro D."/>
            <person name="Caler E."/>
            <person name="Zhao Q."/>
            <person name="Crabtree J."/>
            <person name="Allen J.E."/>
            <person name="Delcher A.L."/>
            <person name="Guiliano D.B."/>
            <person name="Miranda-Saavedra D."/>
            <person name="Angiuoli S.V."/>
            <person name="Creasy T."/>
            <person name="Amedeo P."/>
            <person name="Haas B."/>
            <person name="El-Sayed N.M."/>
            <person name="Wortman J.R."/>
            <person name="Feldblyum T."/>
            <person name="Tallon L."/>
            <person name="Schatz M."/>
            <person name="Shumway M."/>
            <person name="Koo H."/>
            <person name="Salzberg S.L."/>
            <person name="Schobel S."/>
            <person name="Pertea M."/>
            <person name="Pop M."/>
            <person name="White O."/>
            <person name="Barton G.J."/>
            <person name="Carlow C.K."/>
            <person name="Crawford M.J."/>
            <person name="Daub J."/>
            <person name="Dimmic M.W."/>
            <person name="Estes C.F."/>
            <person name="Foster J.M."/>
            <person name="Ganatra M."/>
            <person name="Gregory W.F."/>
            <person name="Johnson N.M."/>
            <person name="Jin J."/>
            <person name="Komuniecki R."/>
            <person name="Korf I."/>
            <person name="Kumar S."/>
            <person name="Laney S."/>
            <person name="Li B.W."/>
            <person name="Li W."/>
            <person name="Lindblom T.H."/>
            <person name="Lustigman S."/>
            <person name="Ma D."/>
            <person name="Maina C.V."/>
            <person name="Martin D.M."/>
            <person name="McCarter J.P."/>
            <person name="McReynolds L."/>
            <person name="Mitreva M."/>
            <person name="Nutman T.B."/>
            <person name="Parkinson J."/>
            <person name="Peregrin-Alvarez J.M."/>
            <person name="Poole C."/>
            <person name="Ren Q."/>
            <person name="Saunders L."/>
            <person name="Sluder A.E."/>
            <person name="Smith K."/>
            <person name="Stanke M."/>
            <person name="Unnasch T.R."/>
            <person name="Ware J."/>
            <person name="Wei A.D."/>
            <person name="Weil G."/>
            <person name="Williams D.J."/>
            <person name="Zhang Y."/>
            <person name="Williams S.A."/>
            <person name="Fraser-Liggett C."/>
            <person name="Slatko B."/>
            <person name="Blaxter M.L."/>
            <person name="Scott A.L."/>
        </authorList>
    </citation>
    <scope>NUCLEOTIDE SEQUENCE</scope>
    <source>
        <strain evidence="1">FR3</strain>
    </source>
</reference>
<dbReference type="EMBL" id="LN857014">
    <property type="protein sequence ID" value="CDQ00362.1"/>
    <property type="molecule type" value="Genomic_DNA"/>
</dbReference>
<dbReference type="AlphaFoldDB" id="A0A1I9G4U7"/>
<organism evidence="1">
    <name type="scientific">Brugia malayi</name>
    <name type="common">Filarial nematode worm</name>
    <dbReference type="NCBI Taxonomy" id="6279"/>
    <lineage>
        <taxon>Eukaryota</taxon>
        <taxon>Metazoa</taxon>
        <taxon>Ecdysozoa</taxon>
        <taxon>Nematoda</taxon>
        <taxon>Chromadorea</taxon>
        <taxon>Rhabditida</taxon>
        <taxon>Spirurina</taxon>
        <taxon>Spiruromorpha</taxon>
        <taxon>Filarioidea</taxon>
        <taxon>Onchocercidae</taxon>
        <taxon>Brugia</taxon>
    </lineage>
</organism>
<gene>
    <name evidence="1" type="primary">Bm14283</name>
    <name evidence="1" type="ORF">BM_Bm14283</name>
</gene>
<name>A0A1I9G4U7_BRUMA</name>
<protein>
    <submittedName>
        <fullName evidence="1">Bm14283</fullName>
    </submittedName>
</protein>
<evidence type="ECO:0000313" key="1">
    <source>
        <dbReference type="EMBL" id="CDQ00362.1"/>
    </source>
</evidence>
<sequence length="44" mass="5333">MPHRILHLKQTESERYIYRSNFCPGWKRFREGKDAPVFDTPVLL</sequence>
<reference evidence="1" key="2">
    <citation type="submission" date="2012-12" db="EMBL/GenBank/DDBJ databases">
        <authorList>
            <consortium name="WormBase Consortium"/>
            <person name="Ghedin E."/>
            <person name="Paulini M."/>
        </authorList>
    </citation>
    <scope>NUCLEOTIDE SEQUENCE</scope>
    <source>
        <strain evidence="1">FR3</strain>
    </source>
</reference>
<accession>A0A1I9G4U7</accession>
<proteinExistence type="predicted"/>